<dbReference type="PANTHER" id="PTHR14205:SF15">
    <property type="entry name" value="EARP AND GARP COMPLEX-INTERACTING PROTEIN 1"/>
    <property type="match status" value="1"/>
</dbReference>
<comment type="similarity">
    <text evidence="1">Belongs to the WD repeat EIPR1 family.</text>
</comment>
<dbReference type="Gene3D" id="2.130.10.10">
    <property type="entry name" value="YVTN repeat-like/Quinoprotein amine dehydrogenase"/>
    <property type="match status" value="1"/>
</dbReference>
<keyword evidence="3" id="KW-0677">Repeat</keyword>
<keyword evidence="2 4" id="KW-0853">WD repeat</keyword>
<dbReference type="OrthoDB" id="196957at2759"/>
<dbReference type="SUPFAM" id="SSF50978">
    <property type="entry name" value="WD40 repeat-like"/>
    <property type="match status" value="1"/>
</dbReference>
<evidence type="ECO:0000256" key="2">
    <source>
        <dbReference type="ARBA" id="ARBA00022574"/>
    </source>
</evidence>
<dbReference type="PROSITE" id="PS50035">
    <property type="entry name" value="PLD"/>
    <property type="match status" value="1"/>
</dbReference>
<dbReference type="AlphaFoldDB" id="A0A8T2V952"/>
<dbReference type="Pfam" id="PF00400">
    <property type="entry name" value="WD40"/>
    <property type="match status" value="1"/>
</dbReference>
<dbReference type="PROSITE" id="PS50082">
    <property type="entry name" value="WD_REPEATS_2"/>
    <property type="match status" value="1"/>
</dbReference>
<dbReference type="InterPro" id="IPR040323">
    <property type="entry name" value="EIPR1"/>
</dbReference>
<keyword evidence="7" id="KW-1185">Reference proteome</keyword>
<evidence type="ECO:0000256" key="4">
    <source>
        <dbReference type="PROSITE-ProRule" id="PRU00221"/>
    </source>
</evidence>
<dbReference type="InterPro" id="IPR015943">
    <property type="entry name" value="WD40/YVTN_repeat-like_dom_sf"/>
</dbReference>
<accession>A0A8T2V952</accession>
<comment type="caution">
    <text evidence="6">The sequence shown here is derived from an EMBL/GenBank/DDBJ whole genome shotgun (WGS) entry which is preliminary data.</text>
</comment>
<dbReference type="InterPro" id="IPR001736">
    <property type="entry name" value="PLipase_D/transphosphatidylase"/>
</dbReference>
<dbReference type="OMA" id="HQFLALH"/>
<feature type="domain" description="PLD phosphodiesterase" evidence="5">
    <location>
        <begin position="125"/>
        <end position="152"/>
    </location>
</feature>
<dbReference type="SMART" id="SM00320">
    <property type="entry name" value="WD40"/>
    <property type="match status" value="5"/>
</dbReference>
<evidence type="ECO:0000256" key="3">
    <source>
        <dbReference type="ARBA" id="ARBA00022737"/>
    </source>
</evidence>
<reference evidence="6" key="1">
    <citation type="submission" date="2021-08" db="EMBL/GenBank/DDBJ databases">
        <title>WGS assembly of Ceratopteris richardii.</title>
        <authorList>
            <person name="Marchant D.B."/>
            <person name="Chen G."/>
            <person name="Jenkins J."/>
            <person name="Shu S."/>
            <person name="Leebens-Mack J."/>
            <person name="Grimwood J."/>
            <person name="Schmutz J."/>
            <person name="Soltis P."/>
            <person name="Soltis D."/>
            <person name="Chen Z.-H."/>
        </authorList>
    </citation>
    <scope>NUCLEOTIDE SEQUENCE</scope>
    <source>
        <strain evidence="6">Whitten #5841</strain>
        <tissue evidence="6">Leaf</tissue>
    </source>
</reference>
<gene>
    <name evidence="6" type="ORF">KP509_02G101200</name>
</gene>
<evidence type="ECO:0000256" key="1">
    <source>
        <dbReference type="ARBA" id="ARBA00005672"/>
    </source>
</evidence>
<evidence type="ECO:0000313" key="6">
    <source>
        <dbReference type="EMBL" id="KAH7444991.1"/>
    </source>
</evidence>
<dbReference type="Proteomes" id="UP000825935">
    <property type="component" value="Chromosome 2"/>
</dbReference>
<evidence type="ECO:0000313" key="7">
    <source>
        <dbReference type="Proteomes" id="UP000825935"/>
    </source>
</evidence>
<dbReference type="EMBL" id="CM035407">
    <property type="protein sequence ID" value="KAH7444991.1"/>
    <property type="molecule type" value="Genomic_DNA"/>
</dbReference>
<protein>
    <recommendedName>
        <fullName evidence="5">PLD phosphodiesterase domain-containing protein</fullName>
    </recommendedName>
</protein>
<name>A0A8T2V952_CERRI</name>
<dbReference type="PANTHER" id="PTHR14205">
    <property type="entry name" value="WD-REPEAT PROTEIN"/>
    <property type="match status" value="1"/>
</dbReference>
<sequence length="355" mass="39525">MQGGSAYGVKYQARCISTVAADTQQTVFLVGTLSLREQNEVHLIKYSASTGDVACEGLYSHAHEIWDLANCPFDPLIFSTVYASAGDFGASVWRIPEHSKRTNQLEKLADLSGHTKRIKCIDWSPNGREHSKLLSIDEEALYVWDLDVNGSSVQVDKRIAPGVLYHMTKGAWDPHDLEIIATVSDSCVQFWDLRSSKQAHSLESAHAHDLDFDPQREHFFATAGDASQIHIWDKRKLGRSLLELPGHSHWTWRVQYNPKCSDILLSSGTDSLVNLWTIASIHEDTDGGRSPEDSPKAHADPLLRSYNGHEDSVYGIAWSLKEPWIFASLSYDGRVLVDSVPQHIVKQIKAGTHGG</sequence>
<dbReference type="GO" id="GO:0016567">
    <property type="term" value="P:protein ubiquitination"/>
    <property type="evidence" value="ECO:0007669"/>
    <property type="project" value="TreeGrafter"/>
</dbReference>
<dbReference type="InterPro" id="IPR036322">
    <property type="entry name" value="WD40_repeat_dom_sf"/>
</dbReference>
<organism evidence="6 7">
    <name type="scientific">Ceratopteris richardii</name>
    <name type="common">Triangle waterfern</name>
    <dbReference type="NCBI Taxonomy" id="49495"/>
    <lineage>
        <taxon>Eukaryota</taxon>
        <taxon>Viridiplantae</taxon>
        <taxon>Streptophyta</taxon>
        <taxon>Embryophyta</taxon>
        <taxon>Tracheophyta</taxon>
        <taxon>Polypodiopsida</taxon>
        <taxon>Polypodiidae</taxon>
        <taxon>Polypodiales</taxon>
        <taxon>Pteridineae</taxon>
        <taxon>Pteridaceae</taxon>
        <taxon>Parkerioideae</taxon>
        <taxon>Ceratopteris</taxon>
    </lineage>
</organism>
<proteinExistence type="inferred from homology"/>
<evidence type="ECO:0000259" key="5">
    <source>
        <dbReference type="PROSITE" id="PS50035"/>
    </source>
</evidence>
<feature type="repeat" description="WD" evidence="4">
    <location>
        <begin position="244"/>
        <end position="280"/>
    </location>
</feature>
<dbReference type="InterPro" id="IPR059104">
    <property type="entry name" value="Beta-prop_EIPR1-like"/>
</dbReference>
<dbReference type="Pfam" id="PF23609">
    <property type="entry name" value="Beta-prop_EIPR1"/>
    <property type="match status" value="1"/>
</dbReference>
<dbReference type="InterPro" id="IPR001680">
    <property type="entry name" value="WD40_rpt"/>
</dbReference>
<dbReference type="GO" id="GO:0003824">
    <property type="term" value="F:catalytic activity"/>
    <property type="evidence" value="ECO:0007669"/>
    <property type="project" value="InterPro"/>
</dbReference>